<name>A0A562T960_CHIJA</name>
<organism evidence="2 3">
    <name type="scientific">Chitinophaga japonensis</name>
    <name type="common">Flexibacter japonensis</name>
    <dbReference type="NCBI Taxonomy" id="104662"/>
    <lineage>
        <taxon>Bacteria</taxon>
        <taxon>Pseudomonadati</taxon>
        <taxon>Bacteroidota</taxon>
        <taxon>Chitinophagia</taxon>
        <taxon>Chitinophagales</taxon>
        <taxon>Chitinophagaceae</taxon>
        <taxon>Chitinophaga</taxon>
    </lineage>
</organism>
<gene>
    <name evidence="2" type="ORF">LX66_3426</name>
</gene>
<dbReference type="Gene3D" id="2.60.40.10">
    <property type="entry name" value="Immunoglobulins"/>
    <property type="match status" value="1"/>
</dbReference>
<protein>
    <recommendedName>
        <fullName evidence="1">Invasin domain-containing protein</fullName>
    </recommendedName>
</protein>
<evidence type="ECO:0000313" key="2">
    <source>
        <dbReference type="EMBL" id="TWI89330.1"/>
    </source>
</evidence>
<dbReference type="Proteomes" id="UP000316778">
    <property type="component" value="Unassembled WGS sequence"/>
</dbReference>
<sequence length="238" mass="25363">MQHKPYILLCLFIAAVMGCEKDVDTYTIGGEDGPAVADIIRFSGVSSLQLEADSSSTSVLTVQLHPEADAANRDVQFKTSLGTFENGDTVLTVKANASGVASATLLSDQAGTAKVSAEVKSIRIDTTLVFQPAAPDDILLSADAYRVDTNTSVNVTTQLFRNPGRGKVTSPVKVFFTVTAPDTATYQLVYPAFAFSEEKAATITISNPFKQAGAFRIASYVLSAQNDTLRKEILIAIQ</sequence>
<dbReference type="Pfam" id="PF09134">
    <property type="entry name" value="Invasin_D3"/>
    <property type="match status" value="1"/>
</dbReference>
<keyword evidence="3" id="KW-1185">Reference proteome</keyword>
<comment type="caution">
    <text evidence="2">The sequence shown here is derived from an EMBL/GenBank/DDBJ whole genome shotgun (WGS) entry which is preliminary data.</text>
</comment>
<dbReference type="InterPro" id="IPR013783">
    <property type="entry name" value="Ig-like_fold"/>
</dbReference>
<evidence type="ECO:0000313" key="3">
    <source>
        <dbReference type="Proteomes" id="UP000316778"/>
    </source>
</evidence>
<dbReference type="InterPro" id="IPR008964">
    <property type="entry name" value="Invasin/intimin_cell_adhesion"/>
</dbReference>
<dbReference type="PROSITE" id="PS51257">
    <property type="entry name" value="PROKAR_LIPOPROTEIN"/>
    <property type="match status" value="1"/>
</dbReference>
<proteinExistence type="predicted"/>
<dbReference type="InterPro" id="IPR015217">
    <property type="entry name" value="Invasin_dom_3"/>
</dbReference>
<accession>A0A562T960</accession>
<feature type="domain" description="Invasin" evidence="1">
    <location>
        <begin position="48"/>
        <end position="124"/>
    </location>
</feature>
<dbReference type="OrthoDB" id="675353at2"/>
<dbReference type="RefSeq" id="WP_145715581.1">
    <property type="nucleotide sequence ID" value="NZ_BAAAFY010000001.1"/>
</dbReference>
<reference evidence="2 3" key="1">
    <citation type="journal article" date="2013" name="Stand. Genomic Sci.">
        <title>Genomic Encyclopedia of Type Strains, Phase I: The one thousand microbial genomes (KMG-I) project.</title>
        <authorList>
            <person name="Kyrpides N.C."/>
            <person name="Woyke T."/>
            <person name="Eisen J.A."/>
            <person name="Garrity G."/>
            <person name="Lilburn T.G."/>
            <person name="Beck B.J."/>
            <person name="Whitman W.B."/>
            <person name="Hugenholtz P."/>
            <person name="Klenk H.P."/>
        </authorList>
    </citation>
    <scope>NUCLEOTIDE SEQUENCE [LARGE SCALE GENOMIC DNA]</scope>
    <source>
        <strain evidence="2 3">DSM 13484</strain>
    </source>
</reference>
<dbReference type="SUPFAM" id="SSF49373">
    <property type="entry name" value="Invasin/intimin cell-adhesion fragments"/>
    <property type="match status" value="1"/>
</dbReference>
<evidence type="ECO:0000259" key="1">
    <source>
        <dbReference type="Pfam" id="PF09134"/>
    </source>
</evidence>
<dbReference type="EMBL" id="VLLG01000003">
    <property type="protein sequence ID" value="TWI89330.1"/>
    <property type="molecule type" value="Genomic_DNA"/>
</dbReference>
<dbReference type="AlphaFoldDB" id="A0A562T960"/>